<dbReference type="SFLD" id="SFLDG01118">
    <property type="entry name" value="activating_enzymes__group_2"/>
    <property type="match status" value="1"/>
</dbReference>
<comment type="catalytic activity">
    <reaction evidence="9">
        <text>glycyl-[protein] + reduced [flavodoxin] + S-adenosyl-L-methionine = glycin-2-yl radical-[protein] + semiquinone [flavodoxin] + 5'-deoxyadenosine + L-methionine + H(+)</text>
        <dbReference type="Rhea" id="RHEA:61976"/>
        <dbReference type="Rhea" id="RHEA-COMP:10622"/>
        <dbReference type="Rhea" id="RHEA-COMP:14480"/>
        <dbReference type="Rhea" id="RHEA-COMP:15993"/>
        <dbReference type="Rhea" id="RHEA-COMP:15994"/>
        <dbReference type="ChEBI" id="CHEBI:15378"/>
        <dbReference type="ChEBI" id="CHEBI:17319"/>
        <dbReference type="ChEBI" id="CHEBI:29947"/>
        <dbReference type="ChEBI" id="CHEBI:32722"/>
        <dbReference type="ChEBI" id="CHEBI:57618"/>
        <dbReference type="ChEBI" id="CHEBI:57844"/>
        <dbReference type="ChEBI" id="CHEBI:59789"/>
        <dbReference type="ChEBI" id="CHEBI:140311"/>
    </reaction>
</comment>
<dbReference type="PROSITE" id="PS00198">
    <property type="entry name" value="4FE4S_FER_1"/>
    <property type="match status" value="2"/>
</dbReference>
<comment type="cofactor">
    <cofactor evidence="1">
        <name>[4Fe-4S] cluster</name>
        <dbReference type="ChEBI" id="CHEBI:49883"/>
    </cofactor>
</comment>
<sequence length="290" mass="32112">MTGNIVQIQRFSTQDGPGIRTTIFFKGCNLRCAWCHNPETIDPKPSLGFFPDRCVGCGLCSQACPENAIGPHRQSFSPEKCRCCGICVQTCPENALSLFGEKKTVGELMALLLRDRRYFDNSGGGVTASGGEPMLQWEFIRELFAACRQNGISTALDTAGNVPFAHYEALLPLTDLFLFDMKIYDDAKHREYTGVGNARIQQNLKQLLDRGAAVEIRIPVLAGVNDSPEDMKKTAVLLGNAPKKVKLLPYHTLGLEKHLIVGQNNTRKFQTPEKEHLQELAKLFACPVEI</sequence>
<evidence type="ECO:0000256" key="2">
    <source>
        <dbReference type="ARBA" id="ARBA00009777"/>
    </source>
</evidence>
<dbReference type="InterPro" id="IPR017896">
    <property type="entry name" value="4Fe4S_Fe-S-bd"/>
</dbReference>
<feature type="domain" description="4Fe-4S ferredoxin-type" evidence="10">
    <location>
        <begin position="45"/>
        <end position="74"/>
    </location>
</feature>
<dbReference type="PANTHER" id="PTHR30352:SF4">
    <property type="entry name" value="PYRUVATE FORMATE-LYASE 2-ACTIVATING ENZYME"/>
    <property type="match status" value="1"/>
</dbReference>
<dbReference type="SUPFAM" id="SSF102114">
    <property type="entry name" value="Radical SAM enzymes"/>
    <property type="match status" value="1"/>
</dbReference>
<evidence type="ECO:0000256" key="1">
    <source>
        <dbReference type="ARBA" id="ARBA00001966"/>
    </source>
</evidence>
<dbReference type="SFLD" id="SFLDG01066">
    <property type="entry name" value="organic_radical-activating_enz"/>
    <property type="match status" value="1"/>
</dbReference>
<keyword evidence="8" id="KW-0411">Iron-sulfur</keyword>
<proteinExistence type="inferred from homology"/>
<dbReference type="SUPFAM" id="SSF54862">
    <property type="entry name" value="4Fe-4S ferredoxins"/>
    <property type="match status" value="1"/>
</dbReference>
<dbReference type="NCBIfam" id="TIGR02494">
    <property type="entry name" value="PFLE_PFLC"/>
    <property type="match status" value="1"/>
</dbReference>
<dbReference type="InterPro" id="IPR001989">
    <property type="entry name" value="Radical_activat_CS"/>
</dbReference>
<comment type="caution">
    <text evidence="12">The sequence shown here is derived from an EMBL/GenBank/DDBJ whole genome shotgun (WGS) entry which is preliminary data.</text>
</comment>
<evidence type="ECO:0000256" key="4">
    <source>
        <dbReference type="ARBA" id="ARBA00022691"/>
    </source>
</evidence>
<evidence type="ECO:0000259" key="10">
    <source>
        <dbReference type="PROSITE" id="PS51379"/>
    </source>
</evidence>
<dbReference type="SFLD" id="SFLDS00029">
    <property type="entry name" value="Radical_SAM"/>
    <property type="match status" value="1"/>
</dbReference>
<evidence type="ECO:0000259" key="11">
    <source>
        <dbReference type="PROSITE" id="PS51918"/>
    </source>
</evidence>
<dbReference type="Gene3D" id="3.30.70.20">
    <property type="match status" value="1"/>
</dbReference>
<protein>
    <submittedName>
        <fullName evidence="12">Glycyl-radical enzyme activating protein</fullName>
    </submittedName>
</protein>
<feature type="domain" description="Radical SAM core" evidence="11">
    <location>
        <begin position="14"/>
        <end position="290"/>
    </location>
</feature>
<dbReference type="InterPro" id="IPR017900">
    <property type="entry name" value="4Fe4S_Fe_S_CS"/>
</dbReference>
<evidence type="ECO:0000256" key="3">
    <source>
        <dbReference type="ARBA" id="ARBA00022485"/>
    </source>
</evidence>
<dbReference type="EMBL" id="JACRSS010000001">
    <property type="protein sequence ID" value="MBC8537927.1"/>
    <property type="molecule type" value="Genomic_DNA"/>
</dbReference>
<comment type="similarity">
    <text evidence="2">Belongs to the organic radical-activating enzymes family.</text>
</comment>
<dbReference type="Proteomes" id="UP000617951">
    <property type="component" value="Unassembled WGS sequence"/>
</dbReference>
<keyword evidence="5" id="KW-0479">Metal-binding</keyword>
<evidence type="ECO:0000256" key="8">
    <source>
        <dbReference type="ARBA" id="ARBA00023014"/>
    </source>
</evidence>
<evidence type="ECO:0000313" key="12">
    <source>
        <dbReference type="EMBL" id="MBC8537927.1"/>
    </source>
</evidence>
<gene>
    <name evidence="12" type="ORF">H8693_03125</name>
</gene>
<dbReference type="RefSeq" id="WP_249279748.1">
    <property type="nucleotide sequence ID" value="NZ_JACRSS010000001.1"/>
</dbReference>
<accession>A0A926DHJ8</accession>
<dbReference type="InterPro" id="IPR012839">
    <property type="entry name" value="Organic_radical_activase"/>
</dbReference>
<reference evidence="12" key="1">
    <citation type="submission" date="2020-08" db="EMBL/GenBank/DDBJ databases">
        <title>Genome public.</title>
        <authorList>
            <person name="Liu C."/>
            <person name="Sun Q."/>
        </authorList>
    </citation>
    <scope>NUCLEOTIDE SEQUENCE</scope>
    <source>
        <strain evidence="12">NSJ-63</strain>
    </source>
</reference>
<dbReference type="CDD" id="cd01335">
    <property type="entry name" value="Radical_SAM"/>
    <property type="match status" value="1"/>
</dbReference>
<dbReference type="GO" id="GO:0016491">
    <property type="term" value="F:oxidoreductase activity"/>
    <property type="evidence" value="ECO:0007669"/>
    <property type="project" value="UniProtKB-KW"/>
</dbReference>
<dbReference type="Pfam" id="PF04055">
    <property type="entry name" value="Radical_SAM"/>
    <property type="match status" value="1"/>
</dbReference>
<evidence type="ECO:0000256" key="7">
    <source>
        <dbReference type="ARBA" id="ARBA00023004"/>
    </source>
</evidence>
<keyword evidence="4" id="KW-0949">S-adenosyl-L-methionine</keyword>
<feature type="domain" description="4Fe-4S ferredoxin-type" evidence="10">
    <location>
        <begin position="75"/>
        <end position="101"/>
    </location>
</feature>
<dbReference type="InterPro" id="IPR058240">
    <property type="entry name" value="rSAM_sf"/>
</dbReference>
<keyword evidence="13" id="KW-1185">Reference proteome</keyword>
<keyword evidence="3" id="KW-0004">4Fe-4S</keyword>
<evidence type="ECO:0000256" key="6">
    <source>
        <dbReference type="ARBA" id="ARBA00023002"/>
    </source>
</evidence>
<dbReference type="PROSITE" id="PS51379">
    <property type="entry name" value="4FE4S_FER_2"/>
    <property type="match status" value="2"/>
</dbReference>
<dbReference type="PANTHER" id="PTHR30352">
    <property type="entry name" value="PYRUVATE FORMATE-LYASE-ACTIVATING ENZYME"/>
    <property type="match status" value="1"/>
</dbReference>
<dbReference type="InterPro" id="IPR034457">
    <property type="entry name" value="Organic_radical-activating"/>
</dbReference>
<name>A0A926DHJ8_9FIRM</name>
<evidence type="ECO:0000313" key="13">
    <source>
        <dbReference type="Proteomes" id="UP000617951"/>
    </source>
</evidence>
<dbReference type="AlphaFoldDB" id="A0A926DHJ8"/>
<organism evidence="12 13">
    <name type="scientific">Guopingia tenuis</name>
    <dbReference type="NCBI Taxonomy" id="2763656"/>
    <lineage>
        <taxon>Bacteria</taxon>
        <taxon>Bacillati</taxon>
        <taxon>Bacillota</taxon>
        <taxon>Clostridia</taxon>
        <taxon>Christensenellales</taxon>
        <taxon>Christensenellaceae</taxon>
        <taxon>Guopingia</taxon>
    </lineage>
</organism>
<keyword evidence="6" id="KW-0560">Oxidoreductase</keyword>
<dbReference type="PIRSF" id="PIRSF000371">
    <property type="entry name" value="PFL_act_enz"/>
    <property type="match status" value="1"/>
</dbReference>
<dbReference type="PROSITE" id="PS01087">
    <property type="entry name" value="RADICAL_ACTIVATING"/>
    <property type="match status" value="1"/>
</dbReference>
<evidence type="ECO:0000256" key="9">
    <source>
        <dbReference type="ARBA" id="ARBA00047365"/>
    </source>
</evidence>
<dbReference type="GO" id="GO:0046872">
    <property type="term" value="F:metal ion binding"/>
    <property type="evidence" value="ECO:0007669"/>
    <property type="project" value="UniProtKB-KW"/>
</dbReference>
<dbReference type="Gene3D" id="3.80.30.10">
    <property type="entry name" value="pyruvate-formate lyase- activating enzyme"/>
    <property type="match status" value="1"/>
</dbReference>
<dbReference type="InterPro" id="IPR040074">
    <property type="entry name" value="BssD/PflA/YjjW"/>
</dbReference>
<dbReference type="Pfam" id="PF00037">
    <property type="entry name" value="Fer4"/>
    <property type="match status" value="1"/>
</dbReference>
<dbReference type="GO" id="GO:0051539">
    <property type="term" value="F:4 iron, 4 sulfur cluster binding"/>
    <property type="evidence" value="ECO:0007669"/>
    <property type="project" value="UniProtKB-KW"/>
</dbReference>
<evidence type="ECO:0000256" key="5">
    <source>
        <dbReference type="ARBA" id="ARBA00022723"/>
    </source>
</evidence>
<dbReference type="PROSITE" id="PS51918">
    <property type="entry name" value="RADICAL_SAM"/>
    <property type="match status" value="1"/>
</dbReference>
<dbReference type="InterPro" id="IPR007197">
    <property type="entry name" value="rSAM"/>
</dbReference>
<keyword evidence="7" id="KW-0408">Iron</keyword>